<dbReference type="PANTHER" id="PTHR15139:SF0">
    <property type="entry name" value="TUBULIN-SPECIFIC CHAPERONE C"/>
    <property type="match status" value="1"/>
</dbReference>
<dbReference type="STRING" id="1095629.A0A0C9XGV1"/>
<dbReference type="GO" id="GO:0007023">
    <property type="term" value="P:post-chaperonin tubulin folding pathway"/>
    <property type="evidence" value="ECO:0007669"/>
    <property type="project" value="InterPro"/>
</dbReference>
<dbReference type="HOGENOM" id="CLU_032612_0_0_1"/>
<dbReference type="Gene3D" id="2.160.20.70">
    <property type="match status" value="1"/>
</dbReference>
<evidence type="ECO:0000256" key="3">
    <source>
        <dbReference type="ARBA" id="ARBA00022490"/>
    </source>
</evidence>
<dbReference type="AlphaFoldDB" id="A0A0C9XGV1"/>
<evidence type="ECO:0000256" key="6">
    <source>
        <dbReference type="SAM" id="MobiDB-lite"/>
    </source>
</evidence>
<accession>A0A0C9XGV1</accession>
<name>A0A0C9XGV1_9AGAR</name>
<evidence type="ECO:0000256" key="5">
    <source>
        <dbReference type="ARBA" id="ARBA00026055"/>
    </source>
</evidence>
<dbReference type="EMBL" id="KN838759">
    <property type="protein sequence ID" value="KIJ95352.1"/>
    <property type="molecule type" value="Genomic_DNA"/>
</dbReference>
<keyword evidence="9" id="KW-1185">Reference proteome</keyword>
<dbReference type="InterPro" id="IPR027684">
    <property type="entry name" value="TBCC"/>
</dbReference>
<dbReference type="Gene3D" id="1.20.58.1250">
    <property type="entry name" value="Tubulin Binding Cofactor C, N-terminal domain"/>
    <property type="match status" value="1"/>
</dbReference>
<dbReference type="InterPro" id="IPR038397">
    <property type="entry name" value="TBCC_N_sf"/>
</dbReference>
<evidence type="ECO:0000256" key="4">
    <source>
        <dbReference type="ARBA" id="ARBA00022990"/>
    </source>
</evidence>
<keyword evidence="3" id="KW-0963">Cytoplasm</keyword>
<dbReference type="InterPro" id="IPR017901">
    <property type="entry name" value="C-CAP_CF_C-like"/>
</dbReference>
<reference evidence="9" key="2">
    <citation type="submission" date="2015-01" db="EMBL/GenBank/DDBJ databases">
        <title>Evolutionary Origins and Diversification of the Mycorrhizal Mutualists.</title>
        <authorList>
            <consortium name="DOE Joint Genome Institute"/>
            <consortium name="Mycorrhizal Genomics Consortium"/>
            <person name="Kohler A."/>
            <person name="Kuo A."/>
            <person name="Nagy L.G."/>
            <person name="Floudas D."/>
            <person name="Copeland A."/>
            <person name="Barry K.W."/>
            <person name="Cichocki N."/>
            <person name="Veneault-Fourrey C."/>
            <person name="LaButti K."/>
            <person name="Lindquist E.A."/>
            <person name="Lipzen A."/>
            <person name="Lundell T."/>
            <person name="Morin E."/>
            <person name="Murat C."/>
            <person name="Riley R."/>
            <person name="Ohm R."/>
            <person name="Sun H."/>
            <person name="Tunlid A."/>
            <person name="Henrissat B."/>
            <person name="Grigoriev I.V."/>
            <person name="Hibbett D.S."/>
            <person name="Martin F."/>
        </authorList>
    </citation>
    <scope>NUCLEOTIDE SEQUENCE [LARGE SCALE GENOMIC DNA]</scope>
    <source>
        <strain evidence="9">LaAM-08-1</strain>
    </source>
</reference>
<evidence type="ECO:0000259" key="7">
    <source>
        <dbReference type="PROSITE" id="PS51329"/>
    </source>
</evidence>
<evidence type="ECO:0000313" key="8">
    <source>
        <dbReference type="EMBL" id="KIJ95352.1"/>
    </source>
</evidence>
<evidence type="ECO:0000256" key="1">
    <source>
        <dbReference type="ARBA" id="ARBA00004496"/>
    </source>
</evidence>
<dbReference type="GO" id="GO:0005737">
    <property type="term" value="C:cytoplasm"/>
    <property type="evidence" value="ECO:0007669"/>
    <property type="project" value="UniProtKB-SubCell"/>
</dbReference>
<dbReference type="PANTHER" id="PTHR15139">
    <property type="entry name" value="TUBULIN FOLDING COFACTOR C"/>
    <property type="match status" value="1"/>
</dbReference>
<comment type="similarity">
    <text evidence="2">Belongs to the TBCC family.</text>
</comment>
<dbReference type="PROSITE" id="PS51329">
    <property type="entry name" value="C_CAP_COFACTOR_C"/>
    <property type="match status" value="1"/>
</dbReference>
<comment type="subunit">
    <text evidence="5">Supercomplex made of cofactors A to E. Cofactors A and D function by capturing and stabilizing tubulin in a quasi-native conformation. Cofactor E binds to the cofactor D-tubulin complex; interaction with cofactor C then causes the release of tubulin polypeptides that are committed to the native state.</text>
</comment>
<evidence type="ECO:0000256" key="2">
    <source>
        <dbReference type="ARBA" id="ARBA00008848"/>
    </source>
</evidence>
<dbReference type="Proteomes" id="UP000054477">
    <property type="component" value="Unassembled WGS sequence"/>
</dbReference>
<dbReference type="GO" id="GO:0007021">
    <property type="term" value="P:tubulin complex assembly"/>
    <property type="evidence" value="ECO:0007669"/>
    <property type="project" value="TreeGrafter"/>
</dbReference>
<feature type="domain" description="C-CAP/cofactor C-like" evidence="7">
    <location>
        <begin position="133"/>
        <end position="288"/>
    </location>
</feature>
<dbReference type="InterPro" id="IPR016098">
    <property type="entry name" value="CAP/MinC_C"/>
</dbReference>
<dbReference type="GO" id="GO:0015631">
    <property type="term" value="F:tubulin binding"/>
    <property type="evidence" value="ECO:0007669"/>
    <property type="project" value="InterPro"/>
</dbReference>
<comment type="subcellular location">
    <subcellularLocation>
        <location evidence="1">Cytoplasm</location>
    </subcellularLocation>
</comment>
<reference evidence="8 9" key="1">
    <citation type="submission" date="2014-04" db="EMBL/GenBank/DDBJ databases">
        <authorList>
            <consortium name="DOE Joint Genome Institute"/>
            <person name="Kuo A."/>
            <person name="Kohler A."/>
            <person name="Nagy L.G."/>
            <person name="Floudas D."/>
            <person name="Copeland A."/>
            <person name="Barry K.W."/>
            <person name="Cichocki N."/>
            <person name="Veneault-Fourrey C."/>
            <person name="LaButti K."/>
            <person name="Lindquist E.A."/>
            <person name="Lipzen A."/>
            <person name="Lundell T."/>
            <person name="Morin E."/>
            <person name="Murat C."/>
            <person name="Sun H."/>
            <person name="Tunlid A."/>
            <person name="Henrissat B."/>
            <person name="Grigoriev I.V."/>
            <person name="Hibbett D.S."/>
            <person name="Martin F."/>
            <person name="Nordberg H.P."/>
            <person name="Cantor M.N."/>
            <person name="Hua S.X."/>
        </authorList>
    </citation>
    <scope>NUCLEOTIDE SEQUENCE [LARGE SCALE GENOMIC DNA]</scope>
    <source>
        <strain evidence="8 9">LaAM-08-1</strain>
    </source>
</reference>
<dbReference type="Pfam" id="PF16752">
    <property type="entry name" value="TBCC_N"/>
    <property type="match status" value="1"/>
</dbReference>
<dbReference type="InterPro" id="IPR012945">
    <property type="entry name" value="Tubulin-bd_cofactor_C_dom"/>
</dbReference>
<dbReference type="OrthoDB" id="194775at2759"/>
<dbReference type="Pfam" id="PF07986">
    <property type="entry name" value="TBCC"/>
    <property type="match status" value="1"/>
</dbReference>
<gene>
    <name evidence="8" type="ORF">K443DRAFT_108874</name>
</gene>
<evidence type="ECO:0000313" key="9">
    <source>
        <dbReference type="Proteomes" id="UP000054477"/>
    </source>
</evidence>
<keyword evidence="4" id="KW-0007">Acetylation</keyword>
<organism evidence="8 9">
    <name type="scientific">Laccaria amethystina LaAM-08-1</name>
    <dbReference type="NCBI Taxonomy" id="1095629"/>
    <lineage>
        <taxon>Eukaryota</taxon>
        <taxon>Fungi</taxon>
        <taxon>Dikarya</taxon>
        <taxon>Basidiomycota</taxon>
        <taxon>Agaricomycotina</taxon>
        <taxon>Agaricomycetes</taxon>
        <taxon>Agaricomycetidae</taxon>
        <taxon>Agaricales</taxon>
        <taxon>Agaricineae</taxon>
        <taxon>Hydnangiaceae</taxon>
        <taxon>Laccaria</taxon>
    </lineage>
</organism>
<dbReference type="InterPro" id="IPR031925">
    <property type="entry name" value="TBCC_N"/>
</dbReference>
<proteinExistence type="inferred from homology"/>
<protein>
    <recommendedName>
        <fullName evidence="7">C-CAP/cofactor C-like domain-containing protein</fullName>
    </recommendedName>
</protein>
<feature type="region of interest" description="Disordered" evidence="6">
    <location>
        <begin position="106"/>
        <end position="143"/>
    </location>
</feature>
<sequence>MSTVDDSNWSFSRTFTLQFQASRYALESRIAAASNSSKKSSPSPEHIQELSISLAKLTKTLAGATGSLPSYDQKQYELQLKELERSIEALRASNVPKSKFAFKRRPAAAADTNLKSPPCSTQTPLQPQNAPPPAASSTHLSLSSHSNRYLTREDLPSHLAQSDLSISDLNHCIVNLLPSALSSSSSGIDTPLVISALHARKLSDCVVLLPDVDGSALIHDLERCVVVLGCHQFRMHASSKVDVYLSITSNPIIEHCQEIRFAPYPRALASPLVTEKQLASFLVQDFSHIRATPSPNYVMNDGADTHVCNWPLATVSGEELEQALVRIIPHPSDQEE</sequence>